<comment type="cofactor">
    <cofactor evidence="1">
        <name>Zn(2+)</name>
        <dbReference type="ChEBI" id="CHEBI:29105"/>
    </cofactor>
</comment>
<evidence type="ECO:0000256" key="5">
    <source>
        <dbReference type="ARBA" id="ARBA00022989"/>
    </source>
</evidence>
<comment type="caution">
    <text evidence="11">The sequence shown here is derived from an EMBL/GenBank/DDBJ whole genome shotgun (WGS) entry which is preliminary data.</text>
</comment>
<dbReference type="Pfam" id="PF02163">
    <property type="entry name" value="Peptidase_M50"/>
    <property type="match status" value="1"/>
</dbReference>
<feature type="transmembrane region" description="Helical" evidence="9">
    <location>
        <begin position="151"/>
        <end position="176"/>
    </location>
</feature>
<accession>A0A5B1C8Y5</accession>
<feature type="coiled-coil region" evidence="7">
    <location>
        <begin position="529"/>
        <end position="556"/>
    </location>
</feature>
<dbReference type="AlphaFoldDB" id="A0A5B1C8Y5"/>
<evidence type="ECO:0000313" key="11">
    <source>
        <dbReference type="EMBL" id="KAA1257587.1"/>
    </source>
</evidence>
<name>A0A5B1C8Y5_9BACT</name>
<dbReference type="GO" id="GO:0016020">
    <property type="term" value="C:membrane"/>
    <property type="evidence" value="ECO:0007669"/>
    <property type="project" value="InterPro"/>
</dbReference>
<keyword evidence="11" id="KW-0482">Metalloprotease</keyword>
<dbReference type="GO" id="GO:0004222">
    <property type="term" value="F:metalloendopeptidase activity"/>
    <property type="evidence" value="ECO:0007669"/>
    <property type="project" value="InterPro"/>
</dbReference>
<keyword evidence="12" id="KW-1185">Reference proteome</keyword>
<feature type="transmembrane region" description="Helical" evidence="9">
    <location>
        <begin position="390"/>
        <end position="409"/>
    </location>
</feature>
<keyword evidence="5 9" id="KW-1133">Transmembrane helix</keyword>
<feature type="transmembrane region" description="Helical" evidence="9">
    <location>
        <begin position="282"/>
        <end position="301"/>
    </location>
</feature>
<keyword evidence="11" id="KW-0378">Hydrolase</keyword>
<dbReference type="GO" id="GO:0012505">
    <property type="term" value="C:endomembrane system"/>
    <property type="evidence" value="ECO:0007669"/>
    <property type="project" value="UniProtKB-SubCell"/>
</dbReference>
<feature type="transmembrane region" description="Helical" evidence="9">
    <location>
        <begin position="429"/>
        <end position="451"/>
    </location>
</feature>
<evidence type="ECO:0000256" key="2">
    <source>
        <dbReference type="ARBA" id="ARBA00004127"/>
    </source>
</evidence>
<dbReference type="RefSeq" id="WP_149752504.1">
    <property type="nucleotide sequence ID" value="NZ_LWSK01000029.1"/>
</dbReference>
<protein>
    <submittedName>
        <fullName evidence="11">Putative peptide zinc metalloprotease protein YydH</fullName>
    </submittedName>
</protein>
<evidence type="ECO:0000313" key="12">
    <source>
        <dbReference type="Proteomes" id="UP000322699"/>
    </source>
</evidence>
<proteinExistence type="inferred from homology"/>
<keyword evidence="7" id="KW-0175">Coiled coil</keyword>
<dbReference type="EMBL" id="VRLW01000001">
    <property type="protein sequence ID" value="KAA1257587.1"/>
    <property type="molecule type" value="Genomic_DNA"/>
</dbReference>
<dbReference type="OrthoDB" id="9759690at2"/>
<keyword evidence="6 9" id="KW-0472">Membrane</keyword>
<keyword evidence="4 9" id="KW-0812">Transmembrane</keyword>
<evidence type="ECO:0000256" key="7">
    <source>
        <dbReference type="SAM" id="Coils"/>
    </source>
</evidence>
<dbReference type="GO" id="GO:0005737">
    <property type="term" value="C:cytoplasm"/>
    <property type="evidence" value="ECO:0007669"/>
    <property type="project" value="TreeGrafter"/>
</dbReference>
<feature type="domain" description="Peptidase M50" evidence="10">
    <location>
        <begin position="204"/>
        <end position="351"/>
    </location>
</feature>
<dbReference type="GO" id="GO:0031293">
    <property type="term" value="P:membrane protein intracellular domain proteolysis"/>
    <property type="evidence" value="ECO:0007669"/>
    <property type="project" value="TreeGrafter"/>
</dbReference>
<evidence type="ECO:0000256" key="8">
    <source>
        <dbReference type="SAM" id="MobiDB-lite"/>
    </source>
</evidence>
<feature type="transmembrane region" description="Helical" evidence="9">
    <location>
        <begin position="227"/>
        <end position="245"/>
    </location>
</feature>
<sequence>MMETPDPNAAPPSAPRVAMDDAVTFEQRTVGGRTQVIASHVTAGKFFQLGPVEFRIAELLDGSRDIGEITTQLNVEGIDWEAEDVAELVSRFVTNKVASPIEGSGPPTGPAAVPAAAAWSRRLPGILSMAISQRIPLVACNRIAEPLARHFGFIFSRVGIVMWLVLVVSGMGVVLGHRESFFHEIAKLFDPSMWVVMFGVWLVAKVLHELGHATSAKYHGVHVGKAGIMFFLFAPLAYVDVTDAWKLRSRWKRVQIALSGVYIELAIASMAAWAWLVLPPGFASHLMVQIFFVTGPATLLVNANPLLRLDGYYVLSDLTEIPNLRMHGRNQLAGFVNQWLVKIPADSALLSGWRQPAATLHAIASVIFQIVWMGGLVLGVALWFKGLGVFLALVATILWAVLPLTRWMFKVWKYDADAYRFVTPHRTRLCLVLLFVVSSVSYFAMATSPFARRVPVVVRFCDEQIARAATNAFVQDVFVQRGERVSRGALLVQLDAPELLLRRDELADQWQSSQMREVQLRRTGDLAMAASESERAASFQRQLAELNAEVASLRITASRDGLVTGAGIESLQGSFVKEGSELLCVCDPQEKELLVAVTTRDVEAYNLAVSHQHPSTIRLRGGKSLVAMPPPLRPRASQSLPHPALGANAGGPLAVEPSPEEAEMRSASPLMQSVALLDPLTSAEVQTGQIGMMTISDNRSLVQRLIESVWR</sequence>
<evidence type="ECO:0000256" key="6">
    <source>
        <dbReference type="ARBA" id="ARBA00023136"/>
    </source>
</evidence>
<evidence type="ECO:0000259" key="10">
    <source>
        <dbReference type="Pfam" id="PF02163"/>
    </source>
</evidence>
<dbReference type="PANTHER" id="PTHR13325:SF3">
    <property type="entry name" value="MEMBRANE-BOUND TRANSCRIPTION FACTOR SITE-2 PROTEASE"/>
    <property type="match status" value="1"/>
</dbReference>
<gene>
    <name evidence="11" type="primary">yydH_1</name>
    <name evidence="11" type="ORF">LF1_00740</name>
</gene>
<comment type="subcellular location">
    <subcellularLocation>
        <location evidence="2">Endomembrane system</location>
        <topology evidence="2">Multi-pass membrane protein</topology>
    </subcellularLocation>
</comment>
<dbReference type="PANTHER" id="PTHR13325">
    <property type="entry name" value="PROTEASE M50 MEMBRANE-BOUND TRANSCRIPTION FACTOR SITE 2 PROTEASE"/>
    <property type="match status" value="1"/>
</dbReference>
<feature type="region of interest" description="Disordered" evidence="8">
    <location>
        <begin position="632"/>
        <end position="668"/>
    </location>
</feature>
<organism evidence="11 12">
    <name type="scientific">Rubripirellula obstinata</name>
    <dbReference type="NCBI Taxonomy" id="406547"/>
    <lineage>
        <taxon>Bacteria</taxon>
        <taxon>Pseudomonadati</taxon>
        <taxon>Planctomycetota</taxon>
        <taxon>Planctomycetia</taxon>
        <taxon>Pirellulales</taxon>
        <taxon>Pirellulaceae</taxon>
        <taxon>Rubripirellula</taxon>
    </lineage>
</organism>
<evidence type="ECO:0000256" key="4">
    <source>
        <dbReference type="ARBA" id="ARBA00022692"/>
    </source>
</evidence>
<evidence type="ECO:0000256" key="1">
    <source>
        <dbReference type="ARBA" id="ARBA00001947"/>
    </source>
</evidence>
<feature type="transmembrane region" description="Helical" evidence="9">
    <location>
        <begin position="360"/>
        <end position="384"/>
    </location>
</feature>
<dbReference type="InterPro" id="IPR001193">
    <property type="entry name" value="MBTPS2"/>
</dbReference>
<evidence type="ECO:0000256" key="3">
    <source>
        <dbReference type="ARBA" id="ARBA00007931"/>
    </source>
</evidence>
<reference evidence="11 12" key="1">
    <citation type="submission" date="2019-08" db="EMBL/GenBank/DDBJ databases">
        <title>Deep-cultivation of Planctomycetes and their phenomic and genomic characterization uncovers novel biology.</title>
        <authorList>
            <person name="Wiegand S."/>
            <person name="Jogler M."/>
            <person name="Boedeker C."/>
            <person name="Pinto D."/>
            <person name="Vollmers J."/>
            <person name="Rivas-Marin E."/>
            <person name="Kohn T."/>
            <person name="Peeters S.H."/>
            <person name="Heuer A."/>
            <person name="Rast P."/>
            <person name="Oberbeckmann S."/>
            <person name="Bunk B."/>
            <person name="Jeske O."/>
            <person name="Meyerdierks A."/>
            <person name="Storesund J.E."/>
            <person name="Kallscheuer N."/>
            <person name="Luecker S."/>
            <person name="Lage O.M."/>
            <person name="Pohl T."/>
            <person name="Merkel B.J."/>
            <person name="Hornburger P."/>
            <person name="Mueller R.-W."/>
            <person name="Bruemmer F."/>
            <person name="Labrenz M."/>
            <person name="Spormann A.M."/>
            <person name="Op Den Camp H."/>
            <person name="Overmann J."/>
            <person name="Amann R."/>
            <person name="Jetten M.S.M."/>
            <person name="Mascher T."/>
            <person name="Medema M.H."/>
            <person name="Devos D.P."/>
            <person name="Kaster A.-K."/>
            <person name="Ovreas L."/>
            <person name="Rohde M."/>
            <person name="Galperin M.Y."/>
            <person name="Jogler C."/>
        </authorList>
    </citation>
    <scope>NUCLEOTIDE SEQUENCE [LARGE SCALE GENOMIC DNA]</scope>
    <source>
        <strain evidence="11 12">LF1</strain>
    </source>
</reference>
<dbReference type="InterPro" id="IPR008915">
    <property type="entry name" value="Peptidase_M50"/>
</dbReference>
<comment type="similarity">
    <text evidence="3">Belongs to the peptidase M50B family.</text>
</comment>
<keyword evidence="11" id="KW-0645">Protease</keyword>
<feature type="transmembrane region" description="Helical" evidence="9">
    <location>
        <begin position="257"/>
        <end position="276"/>
    </location>
</feature>
<dbReference type="Proteomes" id="UP000322699">
    <property type="component" value="Unassembled WGS sequence"/>
</dbReference>
<feature type="transmembrane region" description="Helical" evidence="9">
    <location>
        <begin position="188"/>
        <end position="207"/>
    </location>
</feature>
<evidence type="ECO:0000256" key="9">
    <source>
        <dbReference type="SAM" id="Phobius"/>
    </source>
</evidence>
<feature type="compositionally biased region" description="Low complexity" evidence="8">
    <location>
        <begin position="640"/>
        <end position="654"/>
    </location>
</feature>